<dbReference type="PANTHER" id="PTHR43130">
    <property type="entry name" value="ARAC-FAMILY TRANSCRIPTIONAL REGULATOR"/>
    <property type="match status" value="1"/>
</dbReference>
<comment type="caution">
    <text evidence="2">The sequence shown here is derived from an EMBL/GenBank/DDBJ whole genome shotgun (WGS) entry which is preliminary data.</text>
</comment>
<dbReference type="SUPFAM" id="SSF52317">
    <property type="entry name" value="Class I glutamine amidotransferase-like"/>
    <property type="match status" value="1"/>
</dbReference>
<gene>
    <name evidence="2" type="ORF">CTheo_3400</name>
</gene>
<evidence type="ECO:0000259" key="1">
    <source>
        <dbReference type="Pfam" id="PF01965"/>
    </source>
</evidence>
<dbReference type="OrthoDB" id="543156at2759"/>
<dbReference type="InterPro" id="IPR002818">
    <property type="entry name" value="DJ-1/PfpI"/>
</dbReference>
<name>A0A5N5QN23_9AGAM</name>
<evidence type="ECO:0000313" key="2">
    <source>
        <dbReference type="EMBL" id="KAB5593170.1"/>
    </source>
</evidence>
<feature type="domain" description="DJ-1/PfpI" evidence="1">
    <location>
        <begin position="37"/>
        <end position="187"/>
    </location>
</feature>
<evidence type="ECO:0000313" key="3">
    <source>
        <dbReference type="Proteomes" id="UP000383932"/>
    </source>
</evidence>
<sequence length="221" mass="23958">MELLEPAGIQSLAGSIIDLLPEFPKPKVRFDIEYLAETHDPVIPIAGPRILPSKTFDEVASRQFDIILVPGGATSQPDKVPKSVTNFIQKQAVHAQYIIGVCTGSWVLAGIPGILEGRRATTNKYSFKEVKVELYSYDSLSLLTPTSQRTTSSDIQWVPKARWVVDGNIWTSSGVTAGLDMAYAFLKVVAGEGFAAACKNLIELRAAGAEDDEFADVFGLV</sequence>
<dbReference type="Proteomes" id="UP000383932">
    <property type="component" value="Unassembled WGS sequence"/>
</dbReference>
<dbReference type="Gene3D" id="3.40.50.880">
    <property type="match status" value="1"/>
</dbReference>
<dbReference type="AlphaFoldDB" id="A0A5N5QN23"/>
<organism evidence="2 3">
    <name type="scientific">Ceratobasidium theobromae</name>
    <dbReference type="NCBI Taxonomy" id="1582974"/>
    <lineage>
        <taxon>Eukaryota</taxon>
        <taxon>Fungi</taxon>
        <taxon>Dikarya</taxon>
        <taxon>Basidiomycota</taxon>
        <taxon>Agaricomycotina</taxon>
        <taxon>Agaricomycetes</taxon>
        <taxon>Cantharellales</taxon>
        <taxon>Ceratobasidiaceae</taxon>
        <taxon>Ceratobasidium</taxon>
    </lineage>
</organism>
<reference evidence="2 3" key="1">
    <citation type="journal article" date="2019" name="Fungal Biol. Biotechnol.">
        <title>Draft genome sequence of fastidious pathogen Ceratobasidium theobromae, which causes vascular-streak dieback in Theobroma cacao.</title>
        <authorList>
            <person name="Ali S.S."/>
            <person name="Asman A."/>
            <person name="Shao J."/>
            <person name="Firmansyah A.P."/>
            <person name="Susilo A.W."/>
            <person name="Rosmana A."/>
            <person name="McMahon P."/>
            <person name="Junaid M."/>
            <person name="Guest D."/>
            <person name="Kheng T.Y."/>
            <person name="Meinhardt L.W."/>
            <person name="Bailey B.A."/>
        </authorList>
    </citation>
    <scope>NUCLEOTIDE SEQUENCE [LARGE SCALE GENOMIC DNA]</scope>
    <source>
        <strain evidence="2 3">CT2</strain>
    </source>
</reference>
<dbReference type="CDD" id="cd03139">
    <property type="entry name" value="GATase1_PfpI_2"/>
    <property type="match status" value="1"/>
</dbReference>
<dbReference type="Pfam" id="PF01965">
    <property type="entry name" value="DJ-1_PfpI"/>
    <property type="match status" value="1"/>
</dbReference>
<keyword evidence="3" id="KW-1185">Reference proteome</keyword>
<protein>
    <submittedName>
        <fullName evidence="2">DJ-1/PfpI family protein</fullName>
    </submittedName>
</protein>
<dbReference type="InterPro" id="IPR029062">
    <property type="entry name" value="Class_I_gatase-like"/>
</dbReference>
<accession>A0A5N5QN23</accession>
<dbReference type="PANTHER" id="PTHR43130:SF15">
    <property type="entry name" value="THIJ_PFPI FAMILY PROTEIN (AFU_ORTHOLOGUE AFUA_5G14240)"/>
    <property type="match status" value="1"/>
</dbReference>
<proteinExistence type="predicted"/>
<dbReference type="EMBL" id="SSOP01000044">
    <property type="protein sequence ID" value="KAB5593170.1"/>
    <property type="molecule type" value="Genomic_DNA"/>
</dbReference>
<dbReference type="InterPro" id="IPR052158">
    <property type="entry name" value="INH-QAR"/>
</dbReference>